<reference evidence="2 3" key="1">
    <citation type="submission" date="2020-02" db="EMBL/GenBank/DDBJ databases">
        <title>Whole-genome analyses of novel actinobacteria.</title>
        <authorList>
            <person name="Sahin N."/>
            <person name="Tokatli A."/>
        </authorList>
    </citation>
    <scope>NUCLEOTIDE SEQUENCE [LARGE SCALE GENOMIC DNA]</scope>
    <source>
        <strain evidence="2 3">YC504</strain>
    </source>
</reference>
<dbReference type="PANTHER" id="PTHR43802">
    <property type="entry name" value="ENOYL-COA HYDRATASE"/>
    <property type="match status" value="1"/>
</dbReference>
<dbReference type="Gene3D" id="1.10.12.10">
    <property type="entry name" value="Lyase 2-enoyl-coa Hydratase, Chain A, domain 2"/>
    <property type="match status" value="1"/>
</dbReference>
<dbReference type="PANTHER" id="PTHR43802:SF1">
    <property type="entry name" value="IP11341P-RELATED"/>
    <property type="match status" value="1"/>
</dbReference>
<gene>
    <name evidence="2" type="ORF">G6045_01740</name>
</gene>
<comment type="similarity">
    <text evidence="1">Belongs to the enoyl-CoA hydratase/isomerase family.</text>
</comment>
<keyword evidence="3" id="KW-1185">Reference proteome</keyword>
<dbReference type="EMBL" id="JAAKZW010000003">
    <property type="protein sequence ID" value="NGO74410.1"/>
    <property type="molecule type" value="Genomic_DNA"/>
</dbReference>
<dbReference type="AlphaFoldDB" id="A0A6G4XC23"/>
<dbReference type="InterPro" id="IPR029045">
    <property type="entry name" value="ClpP/crotonase-like_dom_sf"/>
</dbReference>
<accession>A0A6G4XC23</accession>
<dbReference type="InterPro" id="IPR001753">
    <property type="entry name" value="Enoyl-CoA_hydra/iso"/>
</dbReference>
<name>A0A6G4XC23_9ACTN</name>
<organism evidence="2 3">
    <name type="scientific">Streptomyces mesophilus</name>
    <dbReference type="NCBI Taxonomy" id="1775132"/>
    <lineage>
        <taxon>Bacteria</taxon>
        <taxon>Bacillati</taxon>
        <taxon>Actinomycetota</taxon>
        <taxon>Actinomycetes</taxon>
        <taxon>Kitasatosporales</taxon>
        <taxon>Streptomycetaceae</taxon>
        <taxon>Streptomyces</taxon>
    </lineage>
</organism>
<evidence type="ECO:0000256" key="1">
    <source>
        <dbReference type="ARBA" id="ARBA00005254"/>
    </source>
</evidence>
<evidence type="ECO:0000313" key="2">
    <source>
        <dbReference type="EMBL" id="NGO74410.1"/>
    </source>
</evidence>
<dbReference type="Proteomes" id="UP000481109">
    <property type="component" value="Unassembled WGS sequence"/>
</dbReference>
<protein>
    <submittedName>
        <fullName evidence="2">Crotonase</fullName>
    </submittedName>
</protein>
<dbReference type="CDD" id="cd06558">
    <property type="entry name" value="crotonase-like"/>
    <property type="match status" value="1"/>
</dbReference>
<sequence>MTEVRVDVDSTGVAVITLDGPTRLNALSGSTLRALGAAYRRCDTDDAVRAVVLTGAGRAFCAGADLSAQAGAFDAPKGDFTASPVQPPAWRVRKLMIAAMNGHAIGIGLTVALQCDVRFVAEDAKLAVPQVRRGMIGDCQSHYTLRRAVGLAVAAELLLTGRTLTGREAADRGIAGRALPAPDVLPAALALARDTAAEANPASVALSKRLLWSDLDADAVERAETQAHLALLGTDDAAEGAAAWRERRSPRWSSKAGDHVDPA</sequence>
<dbReference type="InterPro" id="IPR014748">
    <property type="entry name" value="Enoyl-CoA_hydra_C"/>
</dbReference>
<evidence type="ECO:0000313" key="3">
    <source>
        <dbReference type="Proteomes" id="UP000481109"/>
    </source>
</evidence>
<proteinExistence type="inferred from homology"/>
<dbReference type="GO" id="GO:0003824">
    <property type="term" value="F:catalytic activity"/>
    <property type="evidence" value="ECO:0007669"/>
    <property type="project" value="UniProtKB-ARBA"/>
</dbReference>
<dbReference type="Gene3D" id="3.90.226.10">
    <property type="entry name" value="2-enoyl-CoA Hydratase, Chain A, domain 1"/>
    <property type="match status" value="1"/>
</dbReference>
<dbReference type="SUPFAM" id="SSF52096">
    <property type="entry name" value="ClpP/crotonase"/>
    <property type="match status" value="1"/>
</dbReference>
<comment type="caution">
    <text evidence="2">The sequence shown here is derived from an EMBL/GenBank/DDBJ whole genome shotgun (WGS) entry which is preliminary data.</text>
</comment>
<dbReference type="Pfam" id="PF00378">
    <property type="entry name" value="ECH_1"/>
    <property type="match status" value="1"/>
</dbReference>